<organism evidence="1 2">
    <name type="scientific">Didymella glomerata</name>
    <dbReference type="NCBI Taxonomy" id="749621"/>
    <lineage>
        <taxon>Eukaryota</taxon>
        <taxon>Fungi</taxon>
        <taxon>Dikarya</taxon>
        <taxon>Ascomycota</taxon>
        <taxon>Pezizomycotina</taxon>
        <taxon>Dothideomycetes</taxon>
        <taxon>Pleosporomycetidae</taxon>
        <taxon>Pleosporales</taxon>
        <taxon>Pleosporineae</taxon>
        <taxon>Didymellaceae</taxon>
        <taxon>Didymella</taxon>
    </lineage>
</organism>
<evidence type="ECO:0000313" key="2">
    <source>
        <dbReference type="Proteomes" id="UP001140562"/>
    </source>
</evidence>
<protein>
    <submittedName>
        <fullName evidence="1">Uncharacterized protein</fullName>
    </submittedName>
</protein>
<sequence>MHFPMDVAQFFKPLSNLTMEAKYRAQDDYIIRFLEQIKTERKKMQIKSEGCAQMAQSKMSGSRALADEADGLAELAKLSNIVASLLGELRGTVEKAWKVVSTKSFNTRMSTIEDLQADFNNILEVRRQGVKAVAKKTNSHPAKDSHRKWIAIHNENLAKDPRFYGGYVPKEGE</sequence>
<comment type="caution">
    <text evidence="1">The sequence shown here is derived from an EMBL/GenBank/DDBJ whole genome shotgun (WGS) entry which is preliminary data.</text>
</comment>
<dbReference type="EMBL" id="JAPEUV010000002">
    <property type="protein sequence ID" value="KAJ4343553.1"/>
    <property type="molecule type" value="Genomic_DNA"/>
</dbReference>
<keyword evidence="2" id="KW-1185">Reference proteome</keyword>
<dbReference type="Proteomes" id="UP001140562">
    <property type="component" value="Unassembled WGS sequence"/>
</dbReference>
<reference evidence="1" key="1">
    <citation type="submission" date="2022-10" db="EMBL/GenBank/DDBJ databases">
        <title>Tapping the CABI collections for fungal endophytes: first genome assemblies for Collariella, Neodidymelliopsis, Ascochyta clinopodiicola, Didymella pomorum, Didymosphaeria variabile, Neocosmospora piperis and Neocucurbitaria cava.</title>
        <authorList>
            <person name="Hill R."/>
        </authorList>
    </citation>
    <scope>NUCLEOTIDE SEQUENCE</scope>
    <source>
        <strain evidence="1">IMI 360193</strain>
    </source>
</reference>
<evidence type="ECO:0000313" key="1">
    <source>
        <dbReference type="EMBL" id="KAJ4343553.1"/>
    </source>
</evidence>
<accession>A0A9W8X850</accession>
<dbReference type="OrthoDB" id="10506571at2759"/>
<name>A0A9W8X850_9PLEO</name>
<dbReference type="AlphaFoldDB" id="A0A9W8X850"/>
<gene>
    <name evidence="1" type="ORF">N0V87_000320</name>
</gene>
<proteinExistence type="predicted"/>